<feature type="domain" description="HTH cro/C1-type" evidence="2">
    <location>
        <begin position="41"/>
        <end position="86"/>
    </location>
</feature>
<dbReference type="OrthoDB" id="5297543at2"/>
<dbReference type="PANTHER" id="PTHR36924">
    <property type="entry name" value="ANTITOXIN HIGA-1"/>
    <property type="match status" value="1"/>
</dbReference>
<dbReference type="CDD" id="cd00093">
    <property type="entry name" value="HTH_XRE"/>
    <property type="match status" value="1"/>
</dbReference>
<dbReference type="Gene3D" id="1.10.260.40">
    <property type="entry name" value="lambda repressor-like DNA-binding domains"/>
    <property type="match status" value="1"/>
</dbReference>
<dbReference type="AlphaFoldDB" id="A0A158G102"/>
<dbReference type="Proteomes" id="UP000054925">
    <property type="component" value="Unassembled WGS sequence"/>
</dbReference>
<gene>
    <name evidence="3" type="primary">ybaQ</name>
    <name evidence="3" type="ORF">AWB67_01031</name>
</gene>
<dbReference type="NCBIfam" id="TIGR02607">
    <property type="entry name" value="antidote_HigA"/>
    <property type="match status" value="1"/>
</dbReference>
<dbReference type="PROSITE" id="PS50943">
    <property type="entry name" value="HTH_CROC1"/>
    <property type="match status" value="1"/>
</dbReference>
<evidence type="ECO:0000256" key="1">
    <source>
        <dbReference type="ARBA" id="ARBA00023125"/>
    </source>
</evidence>
<proteinExistence type="predicted"/>
<reference evidence="3" key="1">
    <citation type="submission" date="2016-01" db="EMBL/GenBank/DDBJ databases">
        <authorList>
            <person name="Peeters C."/>
        </authorList>
    </citation>
    <scope>NUCLEOTIDE SEQUENCE [LARGE SCALE GENOMIC DNA]</scope>
    <source>
        <strain evidence="3">LMG 22937</strain>
    </source>
</reference>
<name>A0A158G102_9BURK</name>
<dbReference type="InterPro" id="IPR010982">
    <property type="entry name" value="Lambda_DNA-bd_dom_sf"/>
</dbReference>
<evidence type="ECO:0000259" key="2">
    <source>
        <dbReference type="PROSITE" id="PS50943"/>
    </source>
</evidence>
<dbReference type="GO" id="GO:0003677">
    <property type="term" value="F:DNA binding"/>
    <property type="evidence" value="ECO:0007669"/>
    <property type="project" value="UniProtKB-KW"/>
</dbReference>
<keyword evidence="1" id="KW-0238">DNA-binding</keyword>
<dbReference type="Pfam" id="PF01381">
    <property type="entry name" value="HTH_3"/>
    <property type="match status" value="1"/>
</dbReference>
<dbReference type="InterPro" id="IPR001387">
    <property type="entry name" value="Cro/C1-type_HTH"/>
</dbReference>
<keyword evidence="4" id="KW-1185">Reference proteome</keyword>
<dbReference type="RefSeq" id="WP_087655161.1">
    <property type="nucleotide sequence ID" value="NZ_FCOL02000004.1"/>
</dbReference>
<evidence type="ECO:0000313" key="4">
    <source>
        <dbReference type="Proteomes" id="UP000054925"/>
    </source>
</evidence>
<dbReference type="EMBL" id="FCOL02000004">
    <property type="protein sequence ID" value="SAL25774.1"/>
    <property type="molecule type" value="Genomic_DNA"/>
</dbReference>
<organism evidence="3 4">
    <name type="scientific">Caballeronia terrestris</name>
    <dbReference type="NCBI Taxonomy" id="1226301"/>
    <lineage>
        <taxon>Bacteria</taxon>
        <taxon>Pseudomonadati</taxon>
        <taxon>Pseudomonadota</taxon>
        <taxon>Betaproteobacteria</taxon>
        <taxon>Burkholderiales</taxon>
        <taxon>Burkholderiaceae</taxon>
        <taxon>Caballeronia</taxon>
    </lineage>
</organism>
<protein>
    <submittedName>
        <fullName evidence="3">HTH-type transcriptional regulator YbaQ</fullName>
    </submittedName>
</protein>
<comment type="caution">
    <text evidence="3">The sequence shown here is derived from an EMBL/GenBank/DDBJ whole genome shotgun (WGS) entry which is preliminary data.</text>
</comment>
<dbReference type="InterPro" id="IPR013430">
    <property type="entry name" value="Toxin_antidote_HigA"/>
</dbReference>
<accession>A0A158G102</accession>
<dbReference type="PANTHER" id="PTHR36924:SF1">
    <property type="entry name" value="ANTITOXIN HIGA-1"/>
    <property type="match status" value="1"/>
</dbReference>
<dbReference type="SMART" id="SM00530">
    <property type="entry name" value="HTH_XRE"/>
    <property type="match status" value="1"/>
</dbReference>
<evidence type="ECO:0000313" key="3">
    <source>
        <dbReference type="EMBL" id="SAL25774.1"/>
    </source>
</evidence>
<sequence>MIERRTAPGNRDFPEIATGEAMAPVHPGAILREEFLNPLEITPHALSLALRVPAPRINDVVREKRAISPETALRLARYFGTTATFWMNLQANYDLRLATAASGEQIEREIEPLPPERRALFALAESPRV</sequence>
<dbReference type="SUPFAM" id="SSF47413">
    <property type="entry name" value="lambda repressor-like DNA-binding domains"/>
    <property type="match status" value="1"/>
</dbReference>